<dbReference type="KEGG" id="ngr:NAEGRDRAFT_61688"/>
<dbReference type="VEuPathDB" id="AmoebaDB:NAEGRDRAFT_61688"/>
<dbReference type="GeneID" id="8864039"/>
<dbReference type="Proteomes" id="UP000006671">
    <property type="component" value="Unassembled WGS sequence"/>
</dbReference>
<evidence type="ECO:0000256" key="1">
    <source>
        <dbReference type="SAM" id="MobiDB-lite"/>
    </source>
</evidence>
<dbReference type="AlphaFoldDB" id="D2UX99"/>
<evidence type="ECO:0000313" key="3">
    <source>
        <dbReference type="Proteomes" id="UP000006671"/>
    </source>
</evidence>
<reference evidence="2 3" key="1">
    <citation type="journal article" date="2010" name="Cell">
        <title>The genome of Naegleria gruberi illuminates early eukaryotic versatility.</title>
        <authorList>
            <person name="Fritz-Laylin L.K."/>
            <person name="Prochnik S.E."/>
            <person name="Ginger M.L."/>
            <person name="Dacks J.B."/>
            <person name="Carpenter M.L."/>
            <person name="Field M.C."/>
            <person name="Kuo A."/>
            <person name="Paredez A."/>
            <person name="Chapman J."/>
            <person name="Pham J."/>
            <person name="Shu S."/>
            <person name="Neupane R."/>
            <person name="Cipriano M."/>
            <person name="Mancuso J."/>
            <person name="Tu H."/>
            <person name="Salamov A."/>
            <person name="Lindquist E."/>
            <person name="Shapiro H."/>
            <person name="Lucas S."/>
            <person name="Grigoriev I.V."/>
            <person name="Cande W.Z."/>
            <person name="Fulton C."/>
            <person name="Rokhsar D.S."/>
            <person name="Dawson S.C."/>
        </authorList>
    </citation>
    <scope>NUCLEOTIDE SEQUENCE [LARGE SCALE GENOMIC DNA]</scope>
    <source>
        <strain evidence="2 3">NEG-M</strain>
    </source>
</reference>
<feature type="compositionally biased region" description="Low complexity" evidence="1">
    <location>
        <begin position="1"/>
        <end position="47"/>
    </location>
</feature>
<gene>
    <name evidence="2" type="ORF">NAEGRDRAFT_61688</name>
</gene>
<accession>D2UX99</accession>
<proteinExistence type="predicted"/>
<dbReference type="EMBL" id="GG738845">
    <property type="protein sequence ID" value="EFC50594.1"/>
    <property type="molecule type" value="Genomic_DNA"/>
</dbReference>
<keyword evidence="3" id="KW-1185">Reference proteome</keyword>
<dbReference type="RefSeq" id="XP_002683338.1">
    <property type="nucleotide sequence ID" value="XM_002683292.1"/>
</dbReference>
<dbReference type="InParanoid" id="D2UX99"/>
<name>D2UX99_NAEGR</name>
<protein>
    <submittedName>
        <fullName evidence="2">Predicted protein</fullName>
    </submittedName>
</protein>
<organism evidence="3">
    <name type="scientific">Naegleria gruberi</name>
    <name type="common">Amoeba</name>
    <dbReference type="NCBI Taxonomy" id="5762"/>
    <lineage>
        <taxon>Eukaryota</taxon>
        <taxon>Discoba</taxon>
        <taxon>Heterolobosea</taxon>
        <taxon>Tetramitia</taxon>
        <taxon>Eutetramitia</taxon>
        <taxon>Vahlkampfiidae</taxon>
        <taxon>Naegleria</taxon>
    </lineage>
</organism>
<feature type="region of interest" description="Disordered" evidence="1">
    <location>
        <begin position="1"/>
        <end position="66"/>
    </location>
</feature>
<feature type="compositionally biased region" description="Polar residues" evidence="1">
    <location>
        <begin position="55"/>
        <end position="64"/>
    </location>
</feature>
<evidence type="ECO:0000313" key="2">
    <source>
        <dbReference type="EMBL" id="EFC50594.1"/>
    </source>
</evidence>
<sequence>MSSSHSSVYSPTSASSSSAAYYYNSTPPTTPTKSSSLGTLSRSASAGRLPGLRSFRTQVQPPSKSHQEYCMEMAKLRNVRKKSTMQLVEQMNCVVKVVQNLSNERDVFSAPPTGRRKERERLFSARSVKSMKTYFKP</sequence>